<dbReference type="SUPFAM" id="SSF48371">
    <property type="entry name" value="ARM repeat"/>
    <property type="match status" value="1"/>
</dbReference>
<dbReference type="WBParaSite" id="ECPE_0000957401-mRNA-1">
    <property type="protein sequence ID" value="ECPE_0000957401-mRNA-1"/>
    <property type="gene ID" value="ECPE_0000957401"/>
</dbReference>
<dbReference type="EMBL" id="UZAN01047581">
    <property type="protein sequence ID" value="VDP85558.1"/>
    <property type="molecule type" value="Genomic_DNA"/>
</dbReference>
<dbReference type="Proteomes" id="UP000272942">
    <property type="component" value="Unassembled WGS sequence"/>
</dbReference>
<reference evidence="2 3" key="2">
    <citation type="submission" date="2018-11" db="EMBL/GenBank/DDBJ databases">
        <authorList>
            <consortium name="Pathogen Informatics"/>
        </authorList>
    </citation>
    <scope>NUCLEOTIDE SEQUENCE [LARGE SCALE GENOMIC DNA]</scope>
    <source>
        <strain evidence="2 3">Egypt</strain>
    </source>
</reference>
<accession>A0A183ARF9</accession>
<feature type="region of interest" description="Disordered" evidence="1">
    <location>
        <begin position="248"/>
        <end position="306"/>
    </location>
</feature>
<dbReference type="GO" id="GO:0030686">
    <property type="term" value="C:90S preribosome"/>
    <property type="evidence" value="ECO:0007669"/>
    <property type="project" value="TreeGrafter"/>
</dbReference>
<reference evidence="4" key="1">
    <citation type="submission" date="2016-06" db="UniProtKB">
        <authorList>
            <consortium name="WormBaseParasite"/>
        </authorList>
    </citation>
    <scope>IDENTIFICATION</scope>
</reference>
<dbReference type="GO" id="GO:0032040">
    <property type="term" value="C:small-subunit processome"/>
    <property type="evidence" value="ECO:0007669"/>
    <property type="project" value="TreeGrafter"/>
</dbReference>
<name>A0A183ARF9_9TREM</name>
<feature type="compositionally biased region" description="Acidic residues" evidence="1">
    <location>
        <begin position="288"/>
        <end position="300"/>
    </location>
</feature>
<keyword evidence="3" id="KW-1185">Reference proteome</keyword>
<evidence type="ECO:0000313" key="2">
    <source>
        <dbReference type="EMBL" id="VDP85558.1"/>
    </source>
</evidence>
<dbReference type="PANTHER" id="PTHR17695:SF11">
    <property type="entry name" value="SMALL SUBUNIT PROCESSOME COMPONENT 20 HOMOLOG"/>
    <property type="match status" value="1"/>
</dbReference>
<gene>
    <name evidence="2" type="ORF">ECPE_LOCUS9544</name>
</gene>
<dbReference type="PANTHER" id="PTHR17695">
    <property type="entry name" value="SMALL SUBUNIT PROCESSOME COMPONENT 20 HOMOLOG"/>
    <property type="match status" value="1"/>
</dbReference>
<protein>
    <submittedName>
        <fullName evidence="4">CBF domain-containing protein</fullName>
    </submittedName>
</protein>
<evidence type="ECO:0000256" key="1">
    <source>
        <dbReference type="SAM" id="MobiDB-lite"/>
    </source>
</evidence>
<dbReference type="InterPro" id="IPR016024">
    <property type="entry name" value="ARM-type_fold"/>
</dbReference>
<sequence length="856" mass="94387">MPSSGAGGGARLVDLIHRLQFLAITSSSEHIRAEARCCLVLFLLNYPHKAKFVQSFVAFCLRQLEYKKAFGRSSALSLLTGLTADLPISRLTANNLEETILVSVGAAIERESVRALRVSMLALIRLLFTRLPPALAEAHFRDYLLAFVTAPAATRTSARLLGLQLVSAVLDCQPCLALSKLRPTLLKLMGTNVLPTAAQQLHQVILTNPTVRQLSGLAPLFSDPKLCPMEEIARAQAVMEDAEWVAELHPDSEIRDSVSEGDAVSEDDDIDSIKSQTDNEQGDFVKEDTDEVDDADDSDAEPDREKMHFEEAEEQARGQCESYVPASETEQTCSRSALEKHYLIVAHTTEYALRLLQRLMEGGTEDDTKSLPTNGDSRDTYVVSDLMTSAWSVLTGITELPSNLNSKEGEITQKRSSKRQRYARLLCTVDSKPDQSDRMSLCCAGYRGAREWATRCLAPLLRVESAANAALLSGENVEHSESVPGAGLTKSAFFNQLRKKRKTRIAMLELLTRDTIFQLDHDAKQPLNEQWSDSLVANLVHLGQLLHLSAGRRPVLRLFRSINRIALDELNNRPKCYFQRTLVLKITTGLLLRLPRPKTTTLLELLTADHSTLQLEPTESGAEKPRCIAYLSYLRAASRVIAREFRQRERLAFMAAATITGTVDDGDNDQPALARARLGGVKLSKEQSVRARARRRKAQARLRRALMSGTMRPEMAQDLVALTAASRAQAGPDQLVNVIEAAESTLEQEFGENGATVIKLVCSQATRTAKARQQARTVTKATKEALGAAWSGKAKKRIAENNSVPKTKRARIEKKHTDAACHNCSYAPLFISLTVSGGHVSKLVGKIPDLRFLVHA</sequence>
<proteinExistence type="predicted"/>
<dbReference type="InterPro" id="IPR052575">
    <property type="entry name" value="SSU_processome_comp_20"/>
</dbReference>
<feature type="compositionally biased region" description="Basic and acidic residues" evidence="1">
    <location>
        <begin position="248"/>
        <end position="258"/>
    </location>
</feature>
<evidence type="ECO:0000313" key="3">
    <source>
        <dbReference type="Proteomes" id="UP000272942"/>
    </source>
</evidence>
<organism evidence="4">
    <name type="scientific">Echinostoma caproni</name>
    <dbReference type="NCBI Taxonomy" id="27848"/>
    <lineage>
        <taxon>Eukaryota</taxon>
        <taxon>Metazoa</taxon>
        <taxon>Spiralia</taxon>
        <taxon>Lophotrochozoa</taxon>
        <taxon>Platyhelminthes</taxon>
        <taxon>Trematoda</taxon>
        <taxon>Digenea</taxon>
        <taxon>Plagiorchiida</taxon>
        <taxon>Echinostomata</taxon>
        <taxon>Echinostomatoidea</taxon>
        <taxon>Echinostomatidae</taxon>
        <taxon>Echinostoma</taxon>
    </lineage>
</organism>
<dbReference type="AlphaFoldDB" id="A0A183ARF9"/>
<dbReference type="OrthoDB" id="360653at2759"/>
<evidence type="ECO:0000313" key="4">
    <source>
        <dbReference type="WBParaSite" id="ECPE_0000957401-mRNA-1"/>
    </source>
</evidence>